<sequence>MKQSSDHPTTPAPSAPLAVTPRLPLELVYEIQDRLFEYVTALHGQYCCPFGSAVNSSTIQPFSSPLHDHEGTGNRPLTKQDVYNFSLVARTFRSRSISHIFHKLIIRDPSDLVEVHQFMGSLVCTPIPPVNFPVSVIKSITIDFDIVIDGNPYQEESPVSSTLIQIYASSITECFVKWTSTDASQQDIDSDDRSYCVDWSTIPFTFQSLVESAVAKKGSLVSLSLHRINFPHGTLNRVWSPRLKYLDLRPEWPDDSVWSAVWAAVPDRWNDALWARELGLSAAGPVPLPATRRDPVDVLSRTIRFDTRVLKCDVSSWVLGHLEGWSALQFPNALRRSFQHLHTFDLVELDHDARTRMPSLDGELADRFRRWLVQLDAPQLTTIRLLCHGRCVWLWVVASCFRHIELVQRLAMDEADPFTLGQFMREGPVKASVYGLNMGNVEWVTVTFVNEGRREDGFVGATAVTVDNFLSAAEMVVDWEALSSVLHDRVAFPNWRSLTFDLSQVEGPRGGEILELERGIVGRLHPERDFSIRVKGR</sequence>
<proteinExistence type="predicted"/>
<reference evidence="1 2" key="1">
    <citation type="journal article" date="2010" name="Proc. Natl. Acad. Sci. U.S.A.">
        <title>Insights into evolution of multicellular fungi from the assembled chromosomes of the mushroom Coprinopsis cinerea (Coprinus cinereus).</title>
        <authorList>
            <person name="Stajich J.E."/>
            <person name="Wilke S.K."/>
            <person name="Ahren D."/>
            <person name="Au C.H."/>
            <person name="Birren B.W."/>
            <person name="Borodovsky M."/>
            <person name="Burns C."/>
            <person name="Canback B."/>
            <person name="Casselton L.A."/>
            <person name="Cheng C.K."/>
            <person name="Deng J."/>
            <person name="Dietrich F.S."/>
            <person name="Fargo D.C."/>
            <person name="Farman M.L."/>
            <person name="Gathman A.C."/>
            <person name="Goldberg J."/>
            <person name="Guigo R."/>
            <person name="Hoegger P.J."/>
            <person name="Hooker J.B."/>
            <person name="Huggins A."/>
            <person name="James T.Y."/>
            <person name="Kamada T."/>
            <person name="Kilaru S."/>
            <person name="Kodira C."/>
            <person name="Kues U."/>
            <person name="Kupfer D."/>
            <person name="Kwan H.S."/>
            <person name="Lomsadze A."/>
            <person name="Li W."/>
            <person name="Lilly W.W."/>
            <person name="Ma L.J."/>
            <person name="Mackey A.J."/>
            <person name="Manning G."/>
            <person name="Martin F."/>
            <person name="Muraguchi H."/>
            <person name="Natvig D.O."/>
            <person name="Palmerini H."/>
            <person name="Ramesh M.A."/>
            <person name="Rehmeyer C.J."/>
            <person name="Roe B.A."/>
            <person name="Shenoy N."/>
            <person name="Stanke M."/>
            <person name="Ter-Hovhannisyan V."/>
            <person name="Tunlid A."/>
            <person name="Velagapudi R."/>
            <person name="Vision T.J."/>
            <person name="Zeng Q."/>
            <person name="Zolan M.E."/>
            <person name="Pukkila P.J."/>
        </authorList>
    </citation>
    <scope>NUCLEOTIDE SEQUENCE [LARGE SCALE GENOMIC DNA]</scope>
    <source>
        <strain evidence="2">Okayama-7 / 130 / ATCC MYA-4618 / FGSC 9003</strain>
    </source>
</reference>
<gene>
    <name evidence="1" type="ORF">CC1G_07848</name>
</gene>
<dbReference type="EMBL" id="AACS02000004">
    <property type="protein sequence ID" value="EAU83166.2"/>
    <property type="molecule type" value="Genomic_DNA"/>
</dbReference>
<accession>A8P418</accession>
<evidence type="ECO:0000313" key="2">
    <source>
        <dbReference type="Proteomes" id="UP000001861"/>
    </source>
</evidence>
<dbReference type="Proteomes" id="UP000001861">
    <property type="component" value="Unassembled WGS sequence"/>
</dbReference>
<dbReference type="AlphaFoldDB" id="A8P418"/>
<name>A8P418_COPC7</name>
<dbReference type="VEuPathDB" id="FungiDB:CC1G_07848"/>
<keyword evidence="2" id="KW-1185">Reference proteome</keyword>
<protein>
    <submittedName>
        <fullName evidence="1">Uncharacterized protein</fullName>
    </submittedName>
</protein>
<dbReference type="RefSeq" id="XP_001838657.2">
    <property type="nucleotide sequence ID" value="XM_001838605.2"/>
</dbReference>
<dbReference type="InParanoid" id="A8P418"/>
<dbReference type="GeneID" id="6015250"/>
<comment type="caution">
    <text evidence="1">The sequence shown here is derived from an EMBL/GenBank/DDBJ whole genome shotgun (WGS) entry which is preliminary data.</text>
</comment>
<dbReference type="KEGG" id="cci:CC1G_07848"/>
<evidence type="ECO:0000313" key="1">
    <source>
        <dbReference type="EMBL" id="EAU83166.2"/>
    </source>
</evidence>
<dbReference type="HOGENOM" id="CLU_539695_0_0_1"/>
<organism evidence="1 2">
    <name type="scientific">Coprinopsis cinerea (strain Okayama-7 / 130 / ATCC MYA-4618 / FGSC 9003)</name>
    <name type="common">Inky cap fungus</name>
    <name type="synonym">Hormographiella aspergillata</name>
    <dbReference type="NCBI Taxonomy" id="240176"/>
    <lineage>
        <taxon>Eukaryota</taxon>
        <taxon>Fungi</taxon>
        <taxon>Dikarya</taxon>
        <taxon>Basidiomycota</taxon>
        <taxon>Agaricomycotina</taxon>
        <taxon>Agaricomycetes</taxon>
        <taxon>Agaricomycetidae</taxon>
        <taxon>Agaricales</taxon>
        <taxon>Agaricineae</taxon>
        <taxon>Psathyrellaceae</taxon>
        <taxon>Coprinopsis</taxon>
    </lineage>
</organism>